<dbReference type="EMBL" id="WIXP02000001">
    <property type="protein sequence ID" value="KAF6217343.1"/>
    <property type="molecule type" value="Genomic_DNA"/>
</dbReference>
<evidence type="ECO:0008006" key="6">
    <source>
        <dbReference type="Google" id="ProtNLM"/>
    </source>
</evidence>
<comment type="similarity">
    <text evidence="1">Belongs to the neurochondrin family.</text>
</comment>
<dbReference type="OrthoDB" id="8186546at2759"/>
<organism evidence="4 5">
    <name type="scientific">Apolygus lucorum</name>
    <name type="common">Small green plant bug</name>
    <name type="synonym">Lygocoris lucorum</name>
    <dbReference type="NCBI Taxonomy" id="248454"/>
    <lineage>
        <taxon>Eukaryota</taxon>
        <taxon>Metazoa</taxon>
        <taxon>Ecdysozoa</taxon>
        <taxon>Arthropoda</taxon>
        <taxon>Hexapoda</taxon>
        <taxon>Insecta</taxon>
        <taxon>Pterygota</taxon>
        <taxon>Neoptera</taxon>
        <taxon>Paraneoptera</taxon>
        <taxon>Hemiptera</taxon>
        <taxon>Heteroptera</taxon>
        <taxon>Panheteroptera</taxon>
        <taxon>Cimicomorpha</taxon>
        <taxon>Miridae</taxon>
        <taxon>Mirini</taxon>
        <taxon>Apolygus</taxon>
    </lineage>
</organism>
<feature type="signal peptide" evidence="3">
    <location>
        <begin position="1"/>
        <end position="16"/>
    </location>
</feature>
<dbReference type="GO" id="GO:0048168">
    <property type="term" value="P:regulation of neuronal synaptic plasticity"/>
    <property type="evidence" value="ECO:0007669"/>
    <property type="project" value="TreeGrafter"/>
</dbReference>
<feature type="chain" id="PRO_5035730955" description="Neurochondrin" evidence="3">
    <location>
        <begin position="17"/>
        <end position="878"/>
    </location>
</feature>
<sequence>MHYFGTAPFSARLLLGFLFVRPNIVDHQGQPPLIITSEELESSTLSTPPSPPHSPQQPYANGGISSPSPPPTSVDCDDTWLPSVLSRGCLLRQSCGRLCRSAPCYKFFSTDSTTFPDIPSAVFKFRLDFSFGSKMEDPTVPEPVKKISAMLKQSRSDLEKVAGLFGVAQIVKKEKCNSKAKELLFQSIGIQFLKKLLLANSNFEGDDCPPHVYKSVALSILESFCAEPELAKNKDLLTIVPAILDIAQLGDDEDCDDDNLIIVSGAYELLRCIAVYDEGKNALLEKGAIAKLIETYSNQSFKSDEALQILVILAHHFGTKTWDKEDPKYFHSLMNKVTLDIETEQCERKYELCGALQALLSSCHQEAIVSSSSDECWPQSIRKGLSDILAAKITKNQRDPALKLCSVMIETFGVEWALLDNDKPKQFLLLLIHLCSVEVRMQLEEKSVDAVMKNADLVLSCFTTLELTVTYIGTDVLELDQKEKQQLYTALKGAFSAILTTLKKFLIKSVKAENKSVSIDEKHFTLAIIRVLAAWLAQETNAMRSTVIEVLPFILCVANDSFYAYRTWYVKNKNPKSDEAGNDDNQKPTDILKALLPALCHFTVEEKGREIMLQAKEEDVLVECFSFHWSIVNYKPPPPPKSERLKMAKRTEPELPPGMADAMKDSRAALVSMCNIFMNIIVLEPRLVEASDTFYSLLKFILNNLTDLKRNEENLVLHANMAVLGLLLLKHQAKKVKKNDFSICRYIQCTIRFLWDAFNVDESNDSEVLVVSMEYKKYWMDLMELWFLGMQTISVVLTHIPWISEFIMETGWAQGMVETLRKVRVGTLPPNTRHAYEDFLLHLAKTNNDVVPVLKKLDILTVCRNHLFMELGKFLFGD</sequence>
<dbReference type="Proteomes" id="UP000466442">
    <property type="component" value="Linkage Group LG1"/>
</dbReference>
<keyword evidence="5" id="KW-1185">Reference proteome</keyword>
<protein>
    <recommendedName>
        <fullName evidence="6">Neurochondrin</fullName>
    </recommendedName>
</protein>
<gene>
    <name evidence="4" type="ORF">GE061_001697</name>
</gene>
<proteinExistence type="inferred from homology"/>
<keyword evidence="3" id="KW-0732">Signal</keyword>
<dbReference type="AlphaFoldDB" id="A0A8S9Y840"/>
<evidence type="ECO:0000313" key="5">
    <source>
        <dbReference type="Proteomes" id="UP000466442"/>
    </source>
</evidence>
<dbReference type="Pfam" id="PF05536">
    <property type="entry name" value="Neurochondrin"/>
    <property type="match status" value="1"/>
</dbReference>
<evidence type="ECO:0000313" key="4">
    <source>
        <dbReference type="EMBL" id="KAF6217343.1"/>
    </source>
</evidence>
<dbReference type="PANTHER" id="PTHR13109">
    <property type="entry name" value="NEUROCHONDRIN"/>
    <property type="match status" value="1"/>
</dbReference>
<comment type="caution">
    <text evidence="4">The sequence shown here is derived from an EMBL/GenBank/DDBJ whole genome shotgun (WGS) entry which is preliminary data.</text>
</comment>
<accession>A0A8S9Y840</accession>
<dbReference type="SUPFAM" id="SSF48371">
    <property type="entry name" value="ARM repeat"/>
    <property type="match status" value="1"/>
</dbReference>
<dbReference type="GO" id="GO:0031175">
    <property type="term" value="P:neuron projection development"/>
    <property type="evidence" value="ECO:0007669"/>
    <property type="project" value="TreeGrafter"/>
</dbReference>
<evidence type="ECO:0000256" key="1">
    <source>
        <dbReference type="ARBA" id="ARBA00006927"/>
    </source>
</evidence>
<dbReference type="InterPro" id="IPR016024">
    <property type="entry name" value="ARM-type_fold"/>
</dbReference>
<dbReference type="Gene3D" id="1.25.10.10">
    <property type="entry name" value="Leucine-rich Repeat Variant"/>
    <property type="match status" value="1"/>
</dbReference>
<reference evidence="4" key="1">
    <citation type="journal article" date="2021" name="Mol. Ecol. Resour.">
        <title>Apolygus lucorum genome provides insights into omnivorousness and mesophyll feeding.</title>
        <authorList>
            <person name="Liu Y."/>
            <person name="Liu H."/>
            <person name="Wang H."/>
            <person name="Huang T."/>
            <person name="Liu B."/>
            <person name="Yang B."/>
            <person name="Yin L."/>
            <person name="Li B."/>
            <person name="Zhang Y."/>
            <person name="Zhang S."/>
            <person name="Jiang F."/>
            <person name="Zhang X."/>
            <person name="Ren Y."/>
            <person name="Wang B."/>
            <person name="Wang S."/>
            <person name="Lu Y."/>
            <person name="Wu K."/>
            <person name="Fan W."/>
            <person name="Wang G."/>
        </authorList>
    </citation>
    <scope>NUCLEOTIDE SEQUENCE</scope>
    <source>
        <strain evidence="4">12Hb</strain>
    </source>
</reference>
<dbReference type="PANTHER" id="PTHR13109:SF7">
    <property type="entry name" value="NEUROCHONDRIN"/>
    <property type="match status" value="1"/>
</dbReference>
<dbReference type="InterPro" id="IPR008709">
    <property type="entry name" value="Neurochondrin"/>
</dbReference>
<feature type="region of interest" description="Disordered" evidence="2">
    <location>
        <begin position="40"/>
        <end position="74"/>
    </location>
</feature>
<dbReference type="InterPro" id="IPR011989">
    <property type="entry name" value="ARM-like"/>
</dbReference>
<dbReference type="GO" id="GO:0030425">
    <property type="term" value="C:dendrite"/>
    <property type="evidence" value="ECO:0007669"/>
    <property type="project" value="TreeGrafter"/>
</dbReference>
<evidence type="ECO:0000256" key="2">
    <source>
        <dbReference type="SAM" id="MobiDB-lite"/>
    </source>
</evidence>
<name>A0A8S9Y840_APOLU</name>
<evidence type="ECO:0000256" key="3">
    <source>
        <dbReference type="SAM" id="SignalP"/>
    </source>
</evidence>